<comment type="similarity">
    <text evidence="6">Belongs to the metallophosphoesterase superfamily. Purple acid phosphatase family.</text>
</comment>
<dbReference type="GO" id="GO:0046872">
    <property type="term" value="F:metal ion binding"/>
    <property type="evidence" value="ECO:0007669"/>
    <property type="project" value="InterPro"/>
</dbReference>
<accession>A0A9N8DTV5</accession>
<keyword evidence="12" id="KW-1185">Reference proteome</keyword>
<dbReference type="OrthoDB" id="45007at2759"/>
<evidence type="ECO:0000259" key="10">
    <source>
        <dbReference type="Pfam" id="PF16656"/>
    </source>
</evidence>
<dbReference type="Pfam" id="PF00149">
    <property type="entry name" value="Metallophos"/>
    <property type="match status" value="1"/>
</dbReference>
<feature type="domain" description="Calcineurin-like phosphoesterase" evidence="8">
    <location>
        <begin position="286"/>
        <end position="472"/>
    </location>
</feature>
<evidence type="ECO:0000259" key="8">
    <source>
        <dbReference type="Pfam" id="PF00149"/>
    </source>
</evidence>
<evidence type="ECO:0000313" key="12">
    <source>
        <dbReference type="Proteomes" id="UP001153069"/>
    </source>
</evidence>
<dbReference type="CDD" id="cd00839">
    <property type="entry name" value="MPP_PAPs"/>
    <property type="match status" value="1"/>
</dbReference>
<dbReference type="InterPro" id="IPR004843">
    <property type="entry name" value="Calcineurin-like_PHP"/>
</dbReference>
<feature type="domain" description="Purple acid phosphatase N-terminal" evidence="10">
    <location>
        <begin position="121"/>
        <end position="230"/>
    </location>
</feature>
<evidence type="ECO:0000313" key="11">
    <source>
        <dbReference type="EMBL" id="CAB9508582.1"/>
    </source>
</evidence>
<dbReference type="EC" id="3.1.3.2" evidence="6"/>
<protein>
    <recommendedName>
        <fullName evidence="6">Purple acid phosphatase</fullName>
        <ecNumber evidence="6">3.1.3.2</ecNumber>
    </recommendedName>
</protein>
<dbReference type="InterPro" id="IPR025733">
    <property type="entry name" value="PAPs_C"/>
</dbReference>
<comment type="subcellular location">
    <subcellularLocation>
        <location evidence="1">Secreted</location>
    </subcellularLocation>
</comment>
<evidence type="ECO:0000256" key="2">
    <source>
        <dbReference type="ARBA" id="ARBA00011738"/>
    </source>
</evidence>
<name>A0A9N8DTV5_9STRA</name>
<keyword evidence="4" id="KW-0732">Signal</keyword>
<keyword evidence="3" id="KW-0964">Secreted</keyword>
<evidence type="ECO:0000256" key="7">
    <source>
        <dbReference type="SAM" id="MobiDB-lite"/>
    </source>
</evidence>
<feature type="region of interest" description="Disordered" evidence="7">
    <location>
        <begin position="323"/>
        <end position="349"/>
    </location>
</feature>
<comment type="subunit">
    <text evidence="2">Homodimer.</text>
</comment>
<evidence type="ECO:0000256" key="3">
    <source>
        <dbReference type="ARBA" id="ARBA00022525"/>
    </source>
</evidence>
<dbReference type="GO" id="GO:0005576">
    <property type="term" value="C:extracellular region"/>
    <property type="evidence" value="ECO:0007669"/>
    <property type="project" value="UniProtKB-SubCell"/>
</dbReference>
<keyword evidence="5" id="KW-0325">Glycoprotein</keyword>
<dbReference type="AlphaFoldDB" id="A0A9N8DTV5"/>
<dbReference type="PANTHER" id="PTHR45778:SF7">
    <property type="entry name" value="PURPLE ACID PHOSPHATASE"/>
    <property type="match status" value="1"/>
</dbReference>
<keyword evidence="6" id="KW-0378">Hydrolase</keyword>
<dbReference type="InterPro" id="IPR041792">
    <property type="entry name" value="MPP_PAP"/>
</dbReference>
<dbReference type="Pfam" id="PF16656">
    <property type="entry name" value="Pur_ac_phosph_N"/>
    <property type="match status" value="1"/>
</dbReference>
<dbReference type="EMBL" id="CAICTM010000352">
    <property type="protein sequence ID" value="CAB9508582.1"/>
    <property type="molecule type" value="Genomic_DNA"/>
</dbReference>
<organism evidence="11 12">
    <name type="scientific">Seminavis robusta</name>
    <dbReference type="NCBI Taxonomy" id="568900"/>
    <lineage>
        <taxon>Eukaryota</taxon>
        <taxon>Sar</taxon>
        <taxon>Stramenopiles</taxon>
        <taxon>Ochrophyta</taxon>
        <taxon>Bacillariophyta</taxon>
        <taxon>Bacillariophyceae</taxon>
        <taxon>Bacillariophycidae</taxon>
        <taxon>Naviculales</taxon>
        <taxon>Naviculaceae</taxon>
        <taxon>Seminavis</taxon>
    </lineage>
</organism>
<evidence type="ECO:0000259" key="9">
    <source>
        <dbReference type="Pfam" id="PF14008"/>
    </source>
</evidence>
<gene>
    <name evidence="11" type="ORF">SEMRO_353_G124370.1</name>
</gene>
<evidence type="ECO:0000256" key="5">
    <source>
        <dbReference type="ARBA" id="ARBA00023180"/>
    </source>
</evidence>
<dbReference type="InterPro" id="IPR029052">
    <property type="entry name" value="Metallo-depent_PP-like"/>
</dbReference>
<evidence type="ECO:0000256" key="1">
    <source>
        <dbReference type="ARBA" id="ARBA00004613"/>
    </source>
</evidence>
<evidence type="ECO:0000256" key="6">
    <source>
        <dbReference type="RuleBase" id="RU361203"/>
    </source>
</evidence>
<dbReference type="Pfam" id="PF14008">
    <property type="entry name" value="Metallophos_C"/>
    <property type="match status" value="1"/>
</dbReference>
<reference evidence="11" key="1">
    <citation type="submission" date="2020-06" db="EMBL/GenBank/DDBJ databases">
        <authorList>
            <consortium name="Plant Systems Biology data submission"/>
        </authorList>
    </citation>
    <scope>NUCLEOTIDE SEQUENCE</scope>
    <source>
        <strain evidence="11">D6</strain>
    </source>
</reference>
<dbReference type="PANTHER" id="PTHR45778">
    <property type="entry name" value="PURPLE ACID PHOSPHATASE-RELATED"/>
    <property type="match status" value="1"/>
</dbReference>
<dbReference type="InterPro" id="IPR015914">
    <property type="entry name" value="PAPs_N"/>
</dbReference>
<dbReference type="Proteomes" id="UP001153069">
    <property type="component" value="Unassembled WGS sequence"/>
</dbReference>
<comment type="caution">
    <text evidence="11">The sequence shown here is derived from an EMBL/GenBank/DDBJ whole genome shotgun (WGS) entry which is preliminary data.</text>
</comment>
<evidence type="ECO:0000256" key="4">
    <source>
        <dbReference type="ARBA" id="ARBA00022729"/>
    </source>
</evidence>
<comment type="catalytic activity">
    <reaction evidence="6">
        <text>a phosphate monoester + H2O = an alcohol + phosphate</text>
        <dbReference type="Rhea" id="RHEA:15017"/>
        <dbReference type="ChEBI" id="CHEBI:15377"/>
        <dbReference type="ChEBI" id="CHEBI:30879"/>
        <dbReference type="ChEBI" id="CHEBI:43474"/>
        <dbReference type="ChEBI" id="CHEBI:67140"/>
        <dbReference type="EC" id="3.1.3.2"/>
    </reaction>
</comment>
<dbReference type="GO" id="GO:0003993">
    <property type="term" value="F:acid phosphatase activity"/>
    <property type="evidence" value="ECO:0007669"/>
    <property type="project" value="UniProtKB-EC"/>
</dbReference>
<sequence length="570" mass="63058">MRGALAVSWSRGSDNLGQPILQDDDVILLYCDDQLGGTPGEIHEKIFLDAATVAQAKATSRKHYGGQDTNSHGHDMWHFPSFPLERHDACQFHLYKMLSRNRITLLAKSNMLHIQNGNSQPTAIHLAFTNRVDEMVVQFKTGKINGTPMIKYGTEKDALTLHANGSSSTYTAKDMCQDPAKKEEPGKFQPPGLLHVVKMTHLEPNTTYYYQVGVNHERVNVTTWSEIHSFLSPPEIRADAEPHSFLVYADQGSPSDGWGQGGAWIAAMATREANLPTPIRSVHHFGDISYARGAAHIWDEWLNMVSPFAVKVPLMVSIGNHEYDHTDGGGAGKDPSGVPTKDGYKPRWGNFGTDSGGECGVPTARHFFMPHSSGSNGVFWYSYNFANVHTIAISSEHDMSLGSKQYRWLEEDLKSVDRSLLPWIVLELHRPFYESEVDPIDSVVGMEMLHRIEHLLKTYQVDLVLAGHLHSYERSCAGLYKGKCNVGGPTHIIVGTAGAKLMYDPKVPSIHWTKKIVRGHFGYGRVTVANATSMHFEFVRAGANDDPAAGTVLDDVWIVKGQGEGMVRSG</sequence>
<dbReference type="SUPFAM" id="SSF56300">
    <property type="entry name" value="Metallo-dependent phosphatases"/>
    <property type="match status" value="1"/>
</dbReference>
<dbReference type="SUPFAM" id="SSF49363">
    <property type="entry name" value="Purple acid phosphatase, N-terminal domain"/>
    <property type="match status" value="1"/>
</dbReference>
<dbReference type="InterPro" id="IPR008963">
    <property type="entry name" value="Purple_acid_Pase-like_N"/>
</dbReference>
<dbReference type="Gene3D" id="3.60.21.10">
    <property type="match status" value="1"/>
</dbReference>
<dbReference type="Gene3D" id="2.60.40.380">
    <property type="entry name" value="Purple acid phosphatase-like, N-terminal"/>
    <property type="match status" value="1"/>
</dbReference>
<proteinExistence type="inferred from homology"/>
<feature type="domain" description="Purple acid phosphatase C-terminal" evidence="9">
    <location>
        <begin position="488"/>
        <end position="554"/>
    </location>
</feature>